<dbReference type="Proteomes" id="UP000007266">
    <property type="component" value="Linkage group 2"/>
</dbReference>
<keyword evidence="2" id="KW-0732">Signal</keyword>
<reference evidence="3 4" key="2">
    <citation type="journal article" date="2010" name="Nucleic Acids Res.">
        <title>BeetleBase in 2010: revisions to provide comprehensive genomic information for Tribolium castaneum.</title>
        <authorList>
            <person name="Kim H.S."/>
            <person name="Murphy T."/>
            <person name="Xia J."/>
            <person name="Caragea D."/>
            <person name="Park Y."/>
            <person name="Beeman R.W."/>
            <person name="Lorenzen M.D."/>
            <person name="Butcher S."/>
            <person name="Manak J.R."/>
            <person name="Brown S.J."/>
        </authorList>
    </citation>
    <scope>GENOME REANNOTATION</scope>
    <source>
        <strain evidence="3 4">Georgia GA2</strain>
    </source>
</reference>
<proteinExistence type="predicted"/>
<evidence type="ECO:0000256" key="2">
    <source>
        <dbReference type="SAM" id="SignalP"/>
    </source>
</evidence>
<feature type="region of interest" description="Disordered" evidence="1">
    <location>
        <begin position="155"/>
        <end position="235"/>
    </location>
</feature>
<evidence type="ECO:0000256" key="1">
    <source>
        <dbReference type="SAM" id="MobiDB-lite"/>
    </source>
</evidence>
<feature type="compositionally biased region" description="Polar residues" evidence="1">
    <location>
        <begin position="221"/>
        <end position="233"/>
    </location>
</feature>
<dbReference type="OrthoDB" id="6350087at2759"/>
<keyword evidence="4" id="KW-1185">Reference proteome</keyword>
<feature type="signal peptide" evidence="2">
    <location>
        <begin position="1"/>
        <end position="18"/>
    </location>
</feature>
<dbReference type="AlphaFoldDB" id="D6W9W7"/>
<feature type="compositionally biased region" description="Basic and acidic residues" evidence="1">
    <location>
        <begin position="156"/>
        <end position="177"/>
    </location>
</feature>
<dbReference type="eggNOG" id="ENOG502SFUK">
    <property type="taxonomic scope" value="Eukaryota"/>
</dbReference>
<dbReference type="PhylomeDB" id="D6W9W7"/>
<dbReference type="STRING" id="7070.D6W9W7"/>
<reference evidence="3 4" key="1">
    <citation type="journal article" date="2008" name="Nature">
        <title>The genome of the model beetle and pest Tribolium castaneum.</title>
        <authorList>
            <consortium name="Tribolium Genome Sequencing Consortium"/>
            <person name="Richards S."/>
            <person name="Gibbs R.A."/>
            <person name="Weinstock G.M."/>
            <person name="Brown S.J."/>
            <person name="Denell R."/>
            <person name="Beeman R.W."/>
            <person name="Gibbs R."/>
            <person name="Beeman R.W."/>
            <person name="Brown S.J."/>
            <person name="Bucher G."/>
            <person name="Friedrich M."/>
            <person name="Grimmelikhuijzen C.J."/>
            <person name="Klingler M."/>
            <person name="Lorenzen M."/>
            <person name="Richards S."/>
            <person name="Roth S."/>
            <person name="Schroder R."/>
            <person name="Tautz D."/>
            <person name="Zdobnov E.M."/>
            <person name="Muzny D."/>
            <person name="Gibbs R.A."/>
            <person name="Weinstock G.M."/>
            <person name="Attaway T."/>
            <person name="Bell S."/>
            <person name="Buhay C.J."/>
            <person name="Chandrabose M.N."/>
            <person name="Chavez D."/>
            <person name="Clerk-Blankenburg K.P."/>
            <person name="Cree A."/>
            <person name="Dao M."/>
            <person name="Davis C."/>
            <person name="Chacko J."/>
            <person name="Dinh H."/>
            <person name="Dugan-Rocha S."/>
            <person name="Fowler G."/>
            <person name="Garner T.T."/>
            <person name="Garnes J."/>
            <person name="Gnirke A."/>
            <person name="Hawes A."/>
            <person name="Hernandez J."/>
            <person name="Hines S."/>
            <person name="Holder M."/>
            <person name="Hume J."/>
            <person name="Jhangiani S.N."/>
            <person name="Joshi V."/>
            <person name="Khan Z.M."/>
            <person name="Jackson L."/>
            <person name="Kovar C."/>
            <person name="Kowis A."/>
            <person name="Lee S."/>
            <person name="Lewis L.R."/>
            <person name="Margolis J."/>
            <person name="Morgan M."/>
            <person name="Nazareth L.V."/>
            <person name="Nguyen N."/>
            <person name="Okwuonu G."/>
            <person name="Parker D."/>
            <person name="Richards S."/>
            <person name="Ruiz S.J."/>
            <person name="Santibanez J."/>
            <person name="Savard J."/>
            <person name="Scherer S.E."/>
            <person name="Schneider B."/>
            <person name="Sodergren E."/>
            <person name="Tautz D."/>
            <person name="Vattahil S."/>
            <person name="Villasana D."/>
            <person name="White C.S."/>
            <person name="Wright R."/>
            <person name="Park Y."/>
            <person name="Beeman R.W."/>
            <person name="Lord J."/>
            <person name="Oppert B."/>
            <person name="Lorenzen M."/>
            <person name="Brown S."/>
            <person name="Wang L."/>
            <person name="Savard J."/>
            <person name="Tautz D."/>
            <person name="Richards S."/>
            <person name="Weinstock G."/>
            <person name="Gibbs R.A."/>
            <person name="Liu Y."/>
            <person name="Worley K."/>
            <person name="Weinstock G."/>
            <person name="Elsik C.G."/>
            <person name="Reese J.T."/>
            <person name="Elhaik E."/>
            <person name="Landan G."/>
            <person name="Graur D."/>
            <person name="Arensburger P."/>
            <person name="Atkinson P."/>
            <person name="Beeman R.W."/>
            <person name="Beidler J."/>
            <person name="Brown S.J."/>
            <person name="Demuth J.P."/>
            <person name="Drury D.W."/>
            <person name="Du Y.Z."/>
            <person name="Fujiwara H."/>
            <person name="Lorenzen M."/>
            <person name="Maselli V."/>
            <person name="Osanai M."/>
            <person name="Park Y."/>
            <person name="Robertson H.M."/>
            <person name="Tu Z."/>
            <person name="Wang J.J."/>
            <person name="Wang S."/>
            <person name="Richards S."/>
            <person name="Song H."/>
            <person name="Zhang L."/>
            <person name="Sodergren E."/>
            <person name="Werner D."/>
            <person name="Stanke M."/>
            <person name="Morgenstern B."/>
            <person name="Solovyev V."/>
            <person name="Kosarev P."/>
            <person name="Brown G."/>
            <person name="Chen H.C."/>
            <person name="Ermolaeva O."/>
            <person name="Hlavina W."/>
            <person name="Kapustin Y."/>
            <person name="Kiryutin B."/>
            <person name="Kitts P."/>
            <person name="Maglott D."/>
            <person name="Pruitt K."/>
            <person name="Sapojnikov V."/>
            <person name="Souvorov A."/>
            <person name="Mackey A.J."/>
            <person name="Waterhouse R.M."/>
            <person name="Wyder S."/>
            <person name="Zdobnov E.M."/>
            <person name="Zdobnov E.M."/>
            <person name="Wyder S."/>
            <person name="Kriventseva E.V."/>
            <person name="Kadowaki T."/>
            <person name="Bork P."/>
            <person name="Aranda M."/>
            <person name="Bao R."/>
            <person name="Beermann A."/>
            <person name="Berns N."/>
            <person name="Bolognesi R."/>
            <person name="Bonneton F."/>
            <person name="Bopp D."/>
            <person name="Brown S.J."/>
            <person name="Bucher G."/>
            <person name="Butts T."/>
            <person name="Chaumot A."/>
            <person name="Denell R.E."/>
            <person name="Ferrier D.E."/>
            <person name="Friedrich M."/>
            <person name="Gordon C.M."/>
            <person name="Jindra M."/>
            <person name="Klingler M."/>
            <person name="Lan Q."/>
            <person name="Lattorff H.M."/>
            <person name="Laudet V."/>
            <person name="von Levetsow C."/>
            <person name="Liu Z."/>
            <person name="Lutz R."/>
            <person name="Lynch J.A."/>
            <person name="da Fonseca R.N."/>
            <person name="Posnien N."/>
            <person name="Reuter R."/>
            <person name="Roth S."/>
            <person name="Savard J."/>
            <person name="Schinko J.B."/>
            <person name="Schmitt C."/>
            <person name="Schoppmeier M."/>
            <person name="Schroder R."/>
            <person name="Shippy T.D."/>
            <person name="Simonnet F."/>
            <person name="Marques-Souza H."/>
            <person name="Tautz D."/>
            <person name="Tomoyasu Y."/>
            <person name="Trauner J."/>
            <person name="Van der Zee M."/>
            <person name="Vervoort M."/>
            <person name="Wittkopp N."/>
            <person name="Wimmer E.A."/>
            <person name="Yang X."/>
            <person name="Jones A.K."/>
            <person name="Sattelle D.B."/>
            <person name="Ebert P.R."/>
            <person name="Nelson D."/>
            <person name="Scott J.G."/>
            <person name="Beeman R.W."/>
            <person name="Muthukrishnan S."/>
            <person name="Kramer K.J."/>
            <person name="Arakane Y."/>
            <person name="Beeman R.W."/>
            <person name="Zhu Q."/>
            <person name="Hogenkamp D."/>
            <person name="Dixit R."/>
            <person name="Oppert B."/>
            <person name="Jiang H."/>
            <person name="Zou Z."/>
            <person name="Marshall J."/>
            <person name="Elpidina E."/>
            <person name="Vinokurov K."/>
            <person name="Oppert C."/>
            <person name="Zou Z."/>
            <person name="Evans J."/>
            <person name="Lu Z."/>
            <person name="Zhao P."/>
            <person name="Sumathipala N."/>
            <person name="Altincicek B."/>
            <person name="Vilcinskas A."/>
            <person name="Williams M."/>
            <person name="Hultmark D."/>
            <person name="Hetru C."/>
            <person name="Jiang H."/>
            <person name="Grimmelikhuijzen C.J."/>
            <person name="Hauser F."/>
            <person name="Cazzamali G."/>
            <person name="Williamson M."/>
            <person name="Park Y."/>
            <person name="Li B."/>
            <person name="Tanaka Y."/>
            <person name="Predel R."/>
            <person name="Neupert S."/>
            <person name="Schachtner J."/>
            <person name="Verleyen P."/>
            <person name="Raible F."/>
            <person name="Bork P."/>
            <person name="Friedrich M."/>
            <person name="Walden K.K."/>
            <person name="Robertson H.M."/>
            <person name="Angeli S."/>
            <person name="Foret S."/>
            <person name="Bucher G."/>
            <person name="Schuetz S."/>
            <person name="Maleszka R."/>
            <person name="Wimmer E.A."/>
            <person name="Beeman R.W."/>
            <person name="Lorenzen M."/>
            <person name="Tomoyasu Y."/>
            <person name="Miller S.C."/>
            <person name="Grossmann D."/>
            <person name="Bucher G."/>
        </authorList>
    </citation>
    <scope>NUCLEOTIDE SEQUENCE [LARGE SCALE GENOMIC DNA]</scope>
    <source>
        <strain evidence="3 4">Georgia GA2</strain>
    </source>
</reference>
<organism evidence="3 4">
    <name type="scientific">Tribolium castaneum</name>
    <name type="common">Red flour beetle</name>
    <dbReference type="NCBI Taxonomy" id="7070"/>
    <lineage>
        <taxon>Eukaryota</taxon>
        <taxon>Metazoa</taxon>
        <taxon>Ecdysozoa</taxon>
        <taxon>Arthropoda</taxon>
        <taxon>Hexapoda</taxon>
        <taxon>Insecta</taxon>
        <taxon>Pterygota</taxon>
        <taxon>Neoptera</taxon>
        <taxon>Endopterygota</taxon>
        <taxon>Coleoptera</taxon>
        <taxon>Polyphaga</taxon>
        <taxon>Cucujiformia</taxon>
        <taxon>Tenebrionidae</taxon>
        <taxon>Tenebrionidae incertae sedis</taxon>
        <taxon>Tribolium</taxon>
    </lineage>
</organism>
<gene>
    <name evidence="3" type="primary">AUGUSTUS-3.0.2_00511</name>
    <name evidence="3" type="ORF">TcasGA2_TC000511</name>
</gene>
<feature type="chain" id="PRO_5003089350" evidence="2">
    <location>
        <begin position="19"/>
        <end position="294"/>
    </location>
</feature>
<sequence>MAFIRVIALALALASTTAWSSHPFESARDQYEAREDRPQRQLLTEATDHRPGVHMSQQSDFILPVQRKSVRKRSYYPWQNEVTYEVPYQSITVWKSPVYQLSRPYYIPIFGVPGRVPIYYPPQPFVNPGVPKDNTGKKPFVAPTYLPPVETTTMTIRDRFNGGDNYDDRPIWADETGKTTQRPGTGAVPTRKPRPSRPRTPPPLVHNPTDPEGFAKESEDSNQPSTTVSTPQFRPNEPSRCVWAIISCCSSTSEVSYDCFEQRGCPGAFWDKSPCDNEFAQAAIEAALNYYNKK</sequence>
<dbReference type="EMBL" id="KQ971312">
    <property type="protein sequence ID" value="EEZ98098.1"/>
    <property type="molecule type" value="Genomic_DNA"/>
</dbReference>
<evidence type="ECO:0000313" key="4">
    <source>
        <dbReference type="Proteomes" id="UP000007266"/>
    </source>
</evidence>
<dbReference type="HOGENOM" id="CLU_947744_0_0_1"/>
<evidence type="ECO:0000313" key="3">
    <source>
        <dbReference type="EMBL" id="EEZ98098.1"/>
    </source>
</evidence>
<protein>
    <submittedName>
        <fullName evidence="3">Uncharacterized protein</fullName>
    </submittedName>
</protein>
<name>D6W9W7_TRICA</name>
<dbReference type="KEGG" id="tca:100142270"/>
<dbReference type="OMA" id="CFEQRGC"/>
<accession>D6W9W7</accession>